<evidence type="ECO:0000313" key="2">
    <source>
        <dbReference type="Proteomes" id="UP000799439"/>
    </source>
</evidence>
<organism evidence="1 2">
    <name type="scientific">Myriangium duriaei CBS 260.36</name>
    <dbReference type="NCBI Taxonomy" id="1168546"/>
    <lineage>
        <taxon>Eukaryota</taxon>
        <taxon>Fungi</taxon>
        <taxon>Dikarya</taxon>
        <taxon>Ascomycota</taxon>
        <taxon>Pezizomycotina</taxon>
        <taxon>Dothideomycetes</taxon>
        <taxon>Dothideomycetidae</taxon>
        <taxon>Myriangiales</taxon>
        <taxon>Myriangiaceae</taxon>
        <taxon>Myriangium</taxon>
    </lineage>
</organism>
<name>A0A9P4ITC3_9PEZI</name>
<evidence type="ECO:0000313" key="1">
    <source>
        <dbReference type="EMBL" id="KAF2149311.1"/>
    </source>
</evidence>
<accession>A0A9P4ITC3</accession>
<proteinExistence type="predicted"/>
<keyword evidence="2" id="KW-1185">Reference proteome</keyword>
<dbReference type="EMBL" id="ML996091">
    <property type="protein sequence ID" value="KAF2149311.1"/>
    <property type="molecule type" value="Genomic_DNA"/>
</dbReference>
<comment type="caution">
    <text evidence="1">The sequence shown here is derived from an EMBL/GenBank/DDBJ whole genome shotgun (WGS) entry which is preliminary data.</text>
</comment>
<dbReference type="Proteomes" id="UP000799439">
    <property type="component" value="Unassembled WGS sequence"/>
</dbReference>
<protein>
    <submittedName>
        <fullName evidence="1">Uncharacterized protein</fullName>
    </submittedName>
</protein>
<reference evidence="1" key="1">
    <citation type="journal article" date="2020" name="Stud. Mycol.">
        <title>101 Dothideomycetes genomes: a test case for predicting lifestyles and emergence of pathogens.</title>
        <authorList>
            <person name="Haridas S."/>
            <person name="Albert R."/>
            <person name="Binder M."/>
            <person name="Bloem J."/>
            <person name="Labutti K."/>
            <person name="Salamov A."/>
            <person name="Andreopoulos B."/>
            <person name="Baker S."/>
            <person name="Barry K."/>
            <person name="Bills G."/>
            <person name="Bluhm B."/>
            <person name="Cannon C."/>
            <person name="Castanera R."/>
            <person name="Culley D."/>
            <person name="Daum C."/>
            <person name="Ezra D."/>
            <person name="Gonzalez J."/>
            <person name="Henrissat B."/>
            <person name="Kuo A."/>
            <person name="Liang C."/>
            <person name="Lipzen A."/>
            <person name="Lutzoni F."/>
            <person name="Magnuson J."/>
            <person name="Mondo S."/>
            <person name="Nolan M."/>
            <person name="Ohm R."/>
            <person name="Pangilinan J."/>
            <person name="Park H.-J."/>
            <person name="Ramirez L."/>
            <person name="Alfaro M."/>
            <person name="Sun H."/>
            <person name="Tritt A."/>
            <person name="Yoshinaga Y."/>
            <person name="Zwiers L.-H."/>
            <person name="Turgeon B."/>
            <person name="Goodwin S."/>
            <person name="Spatafora J."/>
            <person name="Crous P."/>
            <person name="Grigoriev I."/>
        </authorList>
    </citation>
    <scope>NUCLEOTIDE SEQUENCE</scope>
    <source>
        <strain evidence="1">CBS 260.36</strain>
    </source>
</reference>
<gene>
    <name evidence="1" type="ORF">K461DRAFT_270922</name>
</gene>
<dbReference type="AlphaFoldDB" id="A0A9P4ITC3"/>
<sequence length="204" mass="22127">MTFVLDGQSGTGCTDVVIRAHAAKEFVEESMVDTATEVIVENTVENIAEVVSEVIVKVVVGGEMGASLDVVVVVDEDGTVLVNNRDFSVVGVMVDDFEVVDNVSFGVVVDFVLMSMCVGILLVNLSVAIEVEADDVEGEAVRTEMVRELVKLPLVDRLFEVVALEMFDLGIELVCIVVVDNVFAYLNSLRTTFSFLLLENTRAD</sequence>